<dbReference type="EMBL" id="BSTX01000002">
    <property type="protein sequence ID" value="GLZ78195.1"/>
    <property type="molecule type" value="Genomic_DNA"/>
</dbReference>
<dbReference type="Proteomes" id="UP001165079">
    <property type="component" value="Unassembled WGS sequence"/>
</dbReference>
<evidence type="ECO:0000313" key="1">
    <source>
        <dbReference type="EMBL" id="GLZ78195.1"/>
    </source>
</evidence>
<comment type="caution">
    <text evidence="1">The sequence shown here is derived from an EMBL/GenBank/DDBJ whole genome shotgun (WGS) entry which is preliminary data.</text>
</comment>
<reference evidence="1" key="1">
    <citation type="submission" date="2023-03" db="EMBL/GenBank/DDBJ databases">
        <title>Actinorhabdospora filicis NBRC 111898.</title>
        <authorList>
            <person name="Ichikawa N."/>
            <person name="Sato H."/>
            <person name="Tonouchi N."/>
        </authorList>
    </citation>
    <scope>NUCLEOTIDE SEQUENCE</scope>
    <source>
        <strain evidence="1">NBRC 111898</strain>
    </source>
</reference>
<dbReference type="RefSeq" id="WP_285663363.1">
    <property type="nucleotide sequence ID" value="NZ_BSTX01000002.1"/>
</dbReference>
<gene>
    <name evidence="1" type="ORF">Afil01_30020</name>
</gene>
<sequence>MTTRTAWWGLDDLELAGPEAVGDLFEEITTRWYTSGVRGVRVLCGPSEAGVDGAELQVDIDAEEGRAHVVWLPSGEVGCEPGAASHHRDLTVHVQPGEPNTVVPGRLCRVTPKFAAEAVEEYAMTGTRAVCLAWFVAGISGSEAEFRPAERLERALAFHLANRAATKVGSVRLVEEIPAAPLVDPTLVKQVAAATAAAGGDGPTFEEALRFASATVRTRADAPVGNEWVPEFSWHGGMEIQVVWRRDQSDALPEPDAALAE</sequence>
<accession>A0A9W6SLN4</accession>
<keyword evidence="2" id="KW-1185">Reference proteome</keyword>
<proteinExistence type="predicted"/>
<organism evidence="1 2">
    <name type="scientific">Actinorhabdospora filicis</name>
    <dbReference type="NCBI Taxonomy" id="1785913"/>
    <lineage>
        <taxon>Bacteria</taxon>
        <taxon>Bacillati</taxon>
        <taxon>Actinomycetota</taxon>
        <taxon>Actinomycetes</taxon>
        <taxon>Micromonosporales</taxon>
        <taxon>Micromonosporaceae</taxon>
        <taxon>Actinorhabdospora</taxon>
    </lineage>
</organism>
<dbReference type="AlphaFoldDB" id="A0A9W6SLN4"/>
<evidence type="ECO:0000313" key="2">
    <source>
        <dbReference type="Proteomes" id="UP001165079"/>
    </source>
</evidence>
<protein>
    <submittedName>
        <fullName evidence="1">Uncharacterized protein</fullName>
    </submittedName>
</protein>
<name>A0A9W6SLN4_9ACTN</name>